<evidence type="ECO:0000313" key="4">
    <source>
        <dbReference type="Proteomes" id="UP001432014"/>
    </source>
</evidence>
<keyword evidence="3" id="KW-0378">Hydrolase</keyword>
<dbReference type="Pfam" id="PF00768">
    <property type="entry name" value="Peptidase_S11"/>
    <property type="match status" value="1"/>
</dbReference>
<evidence type="ECO:0000313" key="3">
    <source>
        <dbReference type="EMBL" id="WUS60495.1"/>
    </source>
</evidence>
<dbReference type="InterPro" id="IPR001967">
    <property type="entry name" value="Peptidase_S11_N"/>
</dbReference>
<dbReference type="RefSeq" id="WP_329493401.1">
    <property type="nucleotide sequence ID" value="NZ_CP108460.1"/>
</dbReference>
<feature type="domain" description="Peptidase S11 D-alanyl-D-alanine carboxypeptidase A N-terminal" evidence="2">
    <location>
        <begin position="71"/>
        <end position="309"/>
    </location>
</feature>
<dbReference type="EMBL" id="CP108482">
    <property type="protein sequence ID" value="WUS60495.1"/>
    <property type="molecule type" value="Genomic_DNA"/>
</dbReference>
<sequence>MGRPGLPRTLPIRTAVALGAGVLAVLPAAVLPAAPARAEVQPPRQPPPGMSVVGGARLGQPGVQVDQAGATTLPELSALAWMISDIDTGDVLAAKNAHWPLPPASTLKTLFAAAELPRQPADTVHKVTAAELAGLGAGSSLVGIQAGQSYKVSDLWLGVLLRSGNDAVRTLAMMNGGVPAAVTAMQALADTLGARDTRVISPDGYDAPGQVSSAYDLTLFLRSALANPDFTRYAATKVAQFPGGRDAKGGLVPSFQIQNGNRLLAGTDGVTRYPGLIAGKNGYTAQAGNTLVTAAARDGHTLVATVLNPQSGKSNAVYNETRQLLDWGFAARARVAPVGSLVHAPTATPGHDDPGRQAPEHPALAGARLAARWGALLALPLAGLLVLTLRQWRRQRARRRRRARVAAFMQRG</sequence>
<reference evidence="3 4" key="1">
    <citation type="submission" date="2022-10" db="EMBL/GenBank/DDBJ databases">
        <title>The complete genomes of actinobacterial strains from the NBC collection.</title>
        <authorList>
            <person name="Joergensen T.S."/>
            <person name="Alvarez Arevalo M."/>
            <person name="Sterndorff E.B."/>
            <person name="Faurdal D."/>
            <person name="Vuksanovic O."/>
            <person name="Mourched A.-S."/>
            <person name="Charusanti P."/>
            <person name="Shaw S."/>
            <person name="Blin K."/>
            <person name="Weber T."/>
        </authorList>
    </citation>
    <scope>NUCLEOTIDE SEQUENCE [LARGE SCALE GENOMIC DNA]</scope>
    <source>
        <strain evidence="3 4">NBC_01247</strain>
    </source>
</reference>
<evidence type="ECO:0000256" key="1">
    <source>
        <dbReference type="SAM" id="Phobius"/>
    </source>
</evidence>
<keyword evidence="3" id="KW-0645">Protease</keyword>
<keyword evidence="4" id="KW-1185">Reference proteome</keyword>
<keyword evidence="1" id="KW-0472">Membrane</keyword>
<dbReference type="PANTHER" id="PTHR21581:SF33">
    <property type="entry name" value="D-ALANYL-D-ALANINE CARBOXYPEPTIDASE DACB"/>
    <property type="match status" value="1"/>
</dbReference>
<proteinExistence type="predicted"/>
<accession>A0ABZ1WIJ6</accession>
<dbReference type="Proteomes" id="UP001432014">
    <property type="component" value="Chromosome"/>
</dbReference>
<feature type="transmembrane region" description="Helical" evidence="1">
    <location>
        <begin position="373"/>
        <end position="392"/>
    </location>
</feature>
<name>A0ABZ1WIJ6_9ACTN</name>
<dbReference type="PANTHER" id="PTHR21581">
    <property type="entry name" value="D-ALANYL-D-ALANINE CARBOXYPEPTIDASE"/>
    <property type="match status" value="1"/>
</dbReference>
<keyword evidence="3" id="KW-0121">Carboxypeptidase</keyword>
<dbReference type="SUPFAM" id="SSF56601">
    <property type="entry name" value="beta-lactamase/transpeptidase-like"/>
    <property type="match status" value="1"/>
</dbReference>
<keyword evidence="1" id="KW-1133">Transmembrane helix</keyword>
<gene>
    <name evidence="3" type="ORF">OG469_36420</name>
</gene>
<dbReference type="InterPro" id="IPR012338">
    <property type="entry name" value="Beta-lactam/transpept-like"/>
</dbReference>
<evidence type="ECO:0000259" key="2">
    <source>
        <dbReference type="Pfam" id="PF00768"/>
    </source>
</evidence>
<dbReference type="GO" id="GO:0004180">
    <property type="term" value="F:carboxypeptidase activity"/>
    <property type="evidence" value="ECO:0007669"/>
    <property type="project" value="UniProtKB-KW"/>
</dbReference>
<protein>
    <submittedName>
        <fullName evidence="3">D-alanyl-D-alanine carboxypeptidase</fullName>
    </submittedName>
</protein>
<keyword evidence="1" id="KW-0812">Transmembrane</keyword>
<dbReference type="Gene3D" id="3.40.710.10">
    <property type="entry name" value="DD-peptidase/beta-lactamase superfamily"/>
    <property type="match status" value="1"/>
</dbReference>
<organism evidence="3 4">
    <name type="scientific">Kitasatospora herbaricolor</name>
    <dbReference type="NCBI Taxonomy" id="68217"/>
    <lineage>
        <taxon>Bacteria</taxon>
        <taxon>Bacillati</taxon>
        <taxon>Actinomycetota</taxon>
        <taxon>Actinomycetes</taxon>
        <taxon>Kitasatosporales</taxon>
        <taxon>Streptomycetaceae</taxon>
        <taxon>Kitasatospora</taxon>
    </lineage>
</organism>